<feature type="non-terminal residue" evidence="2">
    <location>
        <position position="100"/>
    </location>
</feature>
<dbReference type="EMBL" id="UINC01124548">
    <property type="protein sequence ID" value="SVD01771.1"/>
    <property type="molecule type" value="Genomic_DNA"/>
</dbReference>
<dbReference type="PANTHER" id="PTHR11895">
    <property type="entry name" value="TRANSAMIDASE"/>
    <property type="match status" value="1"/>
</dbReference>
<dbReference type="PANTHER" id="PTHR11895:SF7">
    <property type="entry name" value="GLUTAMYL-TRNA(GLN) AMIDOTRANSFERASE SUBUNIT A, MITOCHONDRIAL"/>
    <property type="match status" value="1"/>
</dbReference>
<sequence>MKPHWELAFKPAWEILDLIKNKQVSPVEIVDHALKRLEELNPILNAFLTITYDKAMEEAHKAEQSVMCGEELGPLHGLPLSIKDHISTAGIRTTSGSLIF</sequence>
<evidence type="ECO:0000313" key="2">
    <source>
        <dbReference type="EMBL" id="SVD01771.1"/>
    </source>
</evidence>
<dbReference type="AlphaFoldDB" id="A0A382RYP6"/>
<accession>A0A382RYP6</accession>
<reference evidence="2" key="1">
    <citation type="submission" date="2018-05" db="EMBL/GenBank/DDBJ databases">
        <authorList>
            <person name="Lanie J.A."/>
            <person name="Ng W.-L."/>
            <person name="Kazmierczak K.M."/>
            <person name="Andrzejewski T.M."/>
            <person name="Davidsen T.M."/>
            <person name="Wayne K.J."/>
            <person name="Tettelin H."/>
            <person name="Glass J.I."/>
            <person name="Rusch D."/>
            <person name="Podicherti R."/>
            <person name="Tsui H.-C.T."/>
            <person name="Winkler M.E."/>
        </authorList>
    </citation>
    <scope>NUCLEOTIDE SEQUENCE</scope>
</reference>
<evidence type="ECO:0000259" key="1">
    <source>
        <dbReference type="Pfam" id="PF01425"/>
    </source>
</evidence>
<feature type="domain" description="Amidase" evidence="1">
    <location>
        <begin position="28"/>
        <end position="99"/>
    </location>
</feature>
<dbReference type="Pfam" id="PF01425">
    <property type="entry name" value="Amidase"/>
    <property type="match status" value="1"/>
</dbReference>
<dbReference type="InterPro" id="IPR023631">
    <property type="entry name" value="Amidase_dom"/>
</dbReference>
<dbReference type="GO" id="GO:0003824">
    <property type="term" value="F:catalytic activity"/>
    <property type="evidence" value="ECO:0007669"/>
    <property type="project" value="InterPro"/>
</dbReference>
<protein>
    <recommendedName>
        <fullName evidence="1">Amidase domain-containing protein</fullName>
    </recommendedName>
</protein>
<name>A0A382RYP6_9ZZZZ</name>
<proteinExistence type="predicted"/>
<dbReference type="SUPFAM" id="SSF75304">
    <property type="entry name" value="Amidase signature (AS) enzymes"/>
    <property type="match status" value="1"/>
</dbReference>
<dbReference type="InterPro" id="IPR036928">
    <property type="entry name" value="AS_sf"/>
</dbReference>
<dbReference type="InterPro" id="IPR000120">
    <property type="entry name" value="Amidase"/>
</dbReference>
<gene>
    <name evidence="2" type="ORF">METZ01_LOCUS354625</name>
</gene>
<organism evidence="2">
    <name type="scientific">marine metagenome</name>
    <dbReference type="NCBI Taxonomy" id="408172"/>
    <lineage>
        <taxon>unclassified sequences</taxon>
        <taxon>metagenomes</taxon>
        <taxon>ecological metagenomes</taxon>
    </lineage>
</organism>
<dbReference type="Gene3D" id="3.90.1300.10">
    <property type="entry name" value="Amidase signature (AS) domain"/>
    <property type="match status" value="1"/>
</dbReference>